<dbReference type="PANTHER" id="PTHR13381:SF0">
    <property type="entry name" value="MEDIATOR OF RNA POLYMERASE II TRANSCRIPTION SUBUNIT 21"/>
    <property type="match status" value="1"/>
</dbReference>
<evidence type="ECO:0000256" key="6">
    <source>
        <dbReference type="RuleBase" id="RU366036"/>
    </source>
</evidence>
<comment type="subcellular location">
    <subcellularLocation>
        <location evidence="1 6">Nucleus</location>
    </subcellularLocation>
</comment>
<evidence type="ECO:0000256" key="2">
    <source>
        <dbReference type="ARBA" id="ARBA00023015"/>
    </source>
</evidence>
<keyword evidence="5 6" id="KW-0539">Nucleus</keyword>
<keyword evidence="2 6" id="KW-0805">Transcription regulation</keyword>
<evidence type="ECO:0000256" key="4">
    <source>
        <dbReference type="ARBA" id="ARBA00023163"/>
    </source>
</evidence>
<accession>A0A6B2LQ17</accession>
<evidence type="ECO:0000313" key="7">
    <source>
        <dbReference type="EMBL" id="NDV39299.1"/>
    </source>
</evidence>
<evidence type="ECO:0000256" key="1">
    <source>
        <dbReference type="ARBA" id="ARBA00004123"/>
    </source>
</evidence>
<evidence type="ECO:0000256" key="5">
    <source>
        <dbReference type="ARBA" id="ARBA00023242"/>
    </source>
</evidence>
<comment type="subunit">
    <text evidence="6">Component of the Mediator complex.</text>
</comment>
<organism evidence="7">
    <name type="scientific">Arcella intermedia</name>
    <dbReference type="NCBI Taxonomy" id="1963864"/>
    <lineage>
        <taxon>Eukaryota</taxon>
        <taxon>Amoebozoa</taxon>
        <taxon>Tubulinea</taxon>
        <taxon>Elardia</taxon>
        <taxon>Arcellinida</taxon>
        <taxon>Sphaerothecina</taxon>
        <taxon>Arcellidae</taxon>
        <taxon>Arcella</taxon>
    </lineage>
</organism>
<sequence length="134" mass="15486">MTDRLTELQFLVDGLAKQFYNSVGNIQLNAPPVSFGYPRRSDENTKRPEISPEEIKRFAVEVVAFCKQIEQYIEYLPGLDSTEEEQINKMKELEKVNYELGQQILLKIENAERLHNLVTSALQEIAQDKLNNLN</sequence>
<keyword evidence="3 6" id="KW-0010">Activator</keyword>
<comment type="similarity">
    <text evidence="6">Belongs to the Mediator complex subunit 21 family.</text>
</comment>
<dbReference type="EMBL" id="GIBP01010330">
    <property type="protein sequence ID" value="NDV39299.1"/>
    <property type="molecule type" value="Transcribed_RNA"/>
</dbReference>
<dbReference type="PANTHER" id="PTHR13381">
    <property type="entry name" value="RNA POLYMERASE II HOLOENZYME COMPONENT SRB7"/>
    <property type="match status" value="1"/>
</dbReference>
<dbReference type="Gene3D" id="6.10.280.10">
    <property type="entry name" value="Mediator complex, subunit Med21"/>
    <property type="match status" value="1"/>
</dbReference>
<reference evidence="7" key="1">
    <citation type="journal article" date="2020" name="J. Eukaryot. Microbiol.">
        <title>De novo Sequencing, Assembly and Annotation of the Transcriptome for the Free-Living Testate Amoeba Arcella intermedia.</title>
        <authorList>
            <person name="Ribeiro G.M."/>
            <person name="Porfirio-Sousa A.L."/>
            <person name="Maurer-Alcala X.X."/>
            <person name="Katz L.A."/>
            <person name="Lahr D.J.G."/>
        </authorList>
    </citation>
    <scope>NUCLEOTIDE SEQUENCE</scope>
</reference>
<dbReference type="InterPro" id="IPR037212">
    <property type="entry name" value="Med7/Med21-like"/>
</dbReference>
<evidence type="ECO:0000256" key="3">
    <source>
        <dbReference type="ARBA" id="ARBA00023159"/>
    </source>
</evidence>
<dbReference type="GO" id="GO:0016592">
    <property type="term" value="C:mediator complex"/>
    <property type="evidence" value="ECO:0007669"/>
    <property type="project" value="UniProtKB-UniRule"/>
</dbReference>
<keyword evidence="4 6" id="KW-0804">Transcription</keyword>
<protein>
    <recommendedName>
        <fullName evidence="6">Mediator of RNA polymerase II transcription subunit 21</fullName>
    </recommendedName>
</protein>
<proteinExistence type="inferred from homology"/>
<name>A0A6B2LQ17_9EUKA</name>
<dbReference type="GO" id="GO:0006357">
    <property type="term" value="P:regulation of transcription by RNA polymerase II"/>
    <property type="evidence" value="ECO:0007669"/>
    <property type="project" value="TreeGrafter"/>
</dbReference>
<dbReference type="InterPro" id="IPR021384">
    <property type="entry name" value="Mediator_Med21"/>
</dbReference>
<dbReference type="SUPFAM" id="SSF140718">
    <property type="entry name" value="Mediator hinge subcomplex-like"/>
    <property type="match status" value="1"/>
</dbReference>
<dbReference type="GO" id="GO:0003712">
    <property type="term" value="F:transcription coregulator activity"/>
    <property type="evidence" value="ECO:0007669"/>
    <property type="project" value="TreeGrafter"/>
</dbReference>
<comment type="function">
    <text evidence="6">Component of the Mediator complex, a coactivator involved in the regulated transcription of nearly all RNA polymerase II-dependent genes. Mediator functions as a bridge to convey information from gene-specific regulatory proteins to the basal RNA polymerase II transcription machinery. Mediator is recruited to promoters by direct interactions with regulatory proteins and serves as a scaffold for the assembly of a functional preinitiation complex with RNA polymerase II and the general transcription factors.</text>
</comment>
<dbReference type="Pfam" id="PF11221">
    <property type="entry name" value="Med21"/>
    <property type="match status" value="1"/>
</dbReference>
<dbReference type="AlphaFoldDB" id="A0A6B2LQ17"/>